<protein>
    <recommendedName>
        <fullName evidence="3">DUF503 domain-containing protein</fullName>
    </recommendedName>
</protein>
<dbReference type="AlphaFoldDB" id="A0A8J2YIZ7"/>
<evidence type="ECO:0000313" key="2">
    <source>
        <dbReference type="Proteomes" id="UP000628775"/>
    </source>
</evidence>
<organism evidence="1 2">
    <name type="scientific">Pullulanibacillus camelliae</name>
    <dbReference type="NCBI Taxonomy" id="1707096"/>
    <lineage>
        <taxon>Bacteria</taxon>
        <taxon>Bacillati</taxon>
        <taxon>Bacillota</taxon>
        <taxon>Bacilli</taxon>
        <taxon>Bacillales</taxon>
        <taxon>Sporolactobacillaceae</taxon>
        <taxon>Pullulanibacillus</taxon>
    </lineage>
</organism>
<comment type="caution">
    <text evidence="1">The sequence shown here is derived from an EMBL/GenBank/DDBJ whole genome shotgun (WGS) entry which is preliminary data.</text>
</comment>
<dbReference type="Gene3D" id="3.30.70.1120">
    <property type="entry name" value="TT1725-like"/>
    <property type="match status" value="1"/>
</dbReference>
<dbReference type="PANTHER" id="PTHR36441:SF1">
    <property type="entry name" value="DUF503 DOMAIN-CONTAINING PROTEIN"/>
    <property type="match status" value="1"/>
</dbReference>
<dbReference type="PANTHER" id="PTHR36441">
    <property type="entry name" value="HYPOTHETICAL CYTOSOLIC PROTEIN"/>
    <property type="match status" value="1"/>
</dbReference>
<reference evidence="1" key="2">
    <citation type="submission" date="2020-09" db="EMBL/GenBank/DDBJ databases">
        <authorList>
            <person name="Sun Q."/>
            <person name="Zhou Y."/>
        </authorList>
    </citation>
    <scope>NUCLEOTIDE SEQUENCE</scope>
    <source>
        <strain evidence="1">CGMCC 1.15371</strain>
    </source>
</reference>
<accession>A0A8J2YIZ7</accession>
<dbReference type="Pfam" id="PF04456">
    <property type="entry name" value="DUF503"/>
    <property type="match status" value="1"/>
</dbReference>
<gene>
    <name evidence="1" type="ORF">GCM10011391_26250</name>
</gene>
<dbReference type="EMBL" id="BMIR01000012">
    <property type="protein sequence ID" value="GGE46207.1"/>
    <property type="molecule type" value="Genomic_DNA"/>
</dbReference>
<proteinExistence type="predicted"/>
<dbReference type="Proteomes" id="UP000628775">
    <property type="component" value="Unassembled WGS sequence"/>
</dbReference>
<name>A0A8J2YIZ7_9BACL</name>
<dbReference type="InterPro" id="IPR036746">
    <property type="entry name" value="TT1725-like_sf"/>
</dbReference>
<evidence type="ECO:0000313" key="1">
    <source>
        <dbReference type="EMBL" id="GGE46207.1"/>
    </source>
</evidence>
<dbReference type="RefSeq" id="WP_188694777.1">
    <property type="nucleotide sequence ID" value="NZ_BMIR01000012.1"/>
</dbReference>
<dbReference type="InterPro" id="IPR007546">
    <property type="entry name" value="DUF503"/>
</dbReference>
<keyword evidence="2" id="KW-1185">Reference proteome</keyword>
<dbReference type="SUPFAM" id="SSF103007">
    <property type="entry name" value="Hypothetical protein TT1725"/>
    <property type="match status" value="1"/>
</dbReference>
<reference evidence="1" key="1">
    <citation type="journal article" date="2014" name="Int. J. Syst. Evol. Microbiol.">
        <title>Complete genome sequence of Corynebacterium casei LMG S-19264T (=DSM 44701T), isolated from a smear-ripened cheese.</title>
        <authorList>
            <consortium name="US DOE Joint Genome Institute (JGI-PGF)"/>
            <person name="Walter F."/>
            <person name="Albersmeier A."/>
            <person name="Kalinowski J."/>
            <person name="Ruckert C."/>
        </authorList>
    </citation>
    <scope>NUCLEOTIDE SEQUENCE</scope>
    <source>
        <strain evidence="1">CGMCC 1.15371</strain>
    </source>
</reference>
<sequence>MIIGSVTCECMLYNAQSLKDKRSVIKSIITRVKNRLNVACAEIGHQDVWQRTELIFVSVATSKIPVEKELERALRILDGNAEIERASTRYEWL</sequence>
<evidence type="ECO:0008006" key="3">
    <source>
        <dbReference type="Google" id="ProtNLM"/>
    </source>
</evidence>